<dbReference type="InterPro" id="IPR020850">
    <property type="entry name" value="GED_dom"/>
</dbReference>
<evidence type="ECO:0000259" key="2">
    <source>
        <dbReference type="PROSITE" id="PS51388"/>
    </source>
</evidence>
<dbReference type="PROSITE" id="PS51388">
    <property type="entry name" value="GED"/>
    <property type="match status" value="1"/>
</dbReference>
<accession>A0ABR2VLD3</accession>
<dbReference type="SMART" id="SM00302">
    <property type="entry name" value="GED"/>
    <property type="match status" value="1"/>
</dbReference>
<evidence type="ECO:0000256" key="1">
    <source>
        <dbReference type="SAM" id="MobiDB-lite"/>
    </source>
</evidence>
<dbReference type="InterPro" id="IPR022812">
    <property type="entry name" value="Dynamin"/>
</dbReference>
<gene>
    <name evidence="3" type="primary">DNM1_4</name>
    <name evidence="3" type="ORF">K7432_016646</name>
</gene>
<protein>
    <submittedName>
        <fullName evidence="3">Dynamin- GTPase protein</fullName>
        <ecNumber evidence="3">3.6.5.5</ecNumber>
    </submittedName>
</protein>
<dbReference type="Gene3D" id="1.20.120.1240">
    <property type="entry name" value="Dynamin, middle domain"/>
    <property type="match status" value="1"/>
</dbReference>
<dbReference type="EC" id="3.6.5.5" evidence="3"/>
<feature type="region of interest" description="Disordered" evidence="1">
    <location>
        <begin position="1"/>
        <end position="35"/>
    </location>
</feature>
<feature type="compositionally biased region" description="Polar residues" evidence="1">
    <location>
        <begin position="7"/>
        <end position="33"/>
    </location>
</feature>
<keyword evidence="3" id="KW-0378">Hydrolase</keyword>
<proteinExistence type="predicted"/>
<reference evidence="3 4" key="1">
    <citation type="submission" date="2023-04" db="EMBL/GenBank/DDBJ databases">
        <title>Genome of Basidiobolus ranarum AG-B5.</title>
        <authorList>
            <person name="Stajich J.E."/>
            <person name="Carter-House D."/>
            <person name="Gryganskyi A."/>
        </authorList>
    </citation>
    <scope>NUCLEOTIDE SEQUENCE [LARGE SCALE GENOMIC DNA]</scope>
    <source>
        <strain evidence="3 4">AG-B5</strain>
    </source>
</reference>
<feature type="domain" description="GED" evidence="2">
    <location>
        <begin position="41"/>
        <end position="128"/>
    </location>
</feature>
<comment type="caution">
    <text evidence="3">The sequence shown here is derived from an EMBL/GenBank/DDBJ whole genome shotgun (WGS) entry which is preliminary data.</text>
</comment>
<evidence type="ECO:0000313" key="3">
    <source>
        <dbReference type="EMBL" id="KAK9675105.1"/>
    </source>
</evidence>
<evidence type="ECO:0000313" key="4">
    <source>
        <dbReference type="Proteomes" id="UP001479436"/>
    </source>
</evidence>
<organism evidence="3 4">
    <name type="scientific">Basidiobolus ranarum</name>
    <dbReference type="NCBI Taxonomy" id="34480"/>
    <lineage>
        <taxon>Eukaryota</taxon>
        <taxon>Fungi</taxon>
        <taxon>Fungi incertae sedis</taxon>
        <taxon>Zoopagomycota</taxon>
        <taxon>Entomophthoromycotina</taxon>
        <taxon>Basidiobolomycetes</taxon>
        <taxon>Basidiobolales</taxon>
        <taxon>Basidiobolaceae</taxon>
        <taxon>Basidiobolus</taxon>
    </lineage>
</organism>
<dbReference type="PANTHER" id="PTHR11566:SF235">
    <property type="entry name" value="DYNAMIN-RELATED PROTEIN DNM1"/>
    <property type="match status" value="1"/>
</dbReference>
<dbReference type="Proteomes" id="UP001479436">
    <property type="component" value="Unassembled WGS sequence"/>
</dbReference>
<sequence length="128" mass="14865">MSFIEQPDQQQPILSPAETQCISTDSKEQGNNLSEREEMEAQLIKALITSYFNIVRKSIQDIVPKTIMHLLINCTRENLQNRLISELYKQDAFEDLLVEDENIVAERDKCKTMLEIYRKAFSIINEAI</sequence>
<name>A0ABR2VLD3_9FUNG</name>
<dbReference type="InterPro" id="IPR003130">
    <property type="entry name" value="GED"/>
</dbReference>
<dbReference type="PANTHER" id="PTHR11566">
    <property type="entry name" value="DYNAMIN"/>
    <property type="match status" value="1"/>
</dbReference>
<dbReference type="GO" id="GO:0016787">
    <property type="term" value="F:hydrolase activity"/>
    <property type="evidence" value="ECO:0007669"/>
    <property type="project" value="UniProtKB-KW"/>
</dbReference>
<dbReference type="Pfam" id="PF02212">
    <property type="entry name" value="GED"/>
    <property type="match status" value="1"/>
</dbReference>
<dbReference type="EMBL" id="JASJQH010009768">
    <property type="protein sequence ID" value="KAK9675105.1"/>
    <property type="molecule type" value="Genomic_DNA"/>
</dbReference>
<keyword evidence="4" id="KW-1185">Reference proteome</keyword>